<name>A0A212J3H0_9BACT</name>
<proteinExistence type="predicted"/>
<accession>A0A212J3H0</accession>
<reference evidence="2" key="1">
    <citation type="submission" date="2016-04" db="EMBL/GenBank/DDBJ databases">
        <authorList>
            <person name="Evans L.H."/>
            <person name="Alamgir A."/>
            <person name="Owens N."/>
            <person name="Weber N.D."/>
            <person name="Virtaneva K."/>
            <person name="Barbian K."/>
            <person name="Babar A."/>
            <person name="Rosenke K."/>
        </authorList>
    </citation>
    <scope>NUCLEOTIDE SEQUENCE</scope>
    <source>
        <strain evidence="2">86-1</strain>
    </source>
</reference>
<evidence type="ECO:0000256" key="1">
    <source>
        <dbReference type="SAM" id="SignalP"/>
    </source>
</evidence>
<evidence type="ECO:0008006" key="3">
    <source>
        <dbReference type="Google" id="ProtNLM"/>
    </source>
</evidence>
<sequence>MKKLVFCCLCIFALMACGERNVIIGRWAMEIDGTDETSIKMPDDTIVSPELRFEYDTVYMDVRTSEGSVRSQCIGIYTIKGDSVIITDSYGKQRKCQFALKDDILTVMDKDDPEKIVMRLRRIKE</sequence>
<keyword evidence="1" id="KW-0732">Signal</keyword>
<dbReference type="RefSeq" id="WP_296938893.1">
    <property type="nucleotide sequence ID" value="NZ_LT599032.1"/>
</dbReference>
<dbReference type="AlphaFoldDB" id="A0A212J3H0"/>
<organism evidence="2">
    <name type="scientific">uncultured Dysgonomonas sp</name>
    <dbReference type="NCBI Taxonomy" id="206096"/>
    <lineage>
        <taxon>Bacteria</taxon>
        <taxon>Pseudomonadati</taxon>
        <taxon>Bacteroidota</taxon>
        <taxon>Bacteroidia</taxon>
        <taxon>Bacteroidales</taxon>
        <taxon>Dysgonomonadaceae</taxon>
        <taxon>Dysgonomonas</taxon>
        <taxon>environmental samples</taxon>
    </lineage>
</organism>
<dbReference type="EMBL" id="FLUM01000001">
    <property type="protein sequence ID" value="SBV93980.1"/>
    <property type="molecule type" value="Genomic_DNA"/>
</dbReference>
<feature type="chain" id="PRO_5012397348" description="Lipocalin-like domain-containing protein" evidence="1">
    <location>
        <begin position="19"/>
        <end position="125"/>
    </location>
</feature>
<protein>
    <recommendedName>
        <fullName evidence="3">Lipocalin-like domain-containing protein</fullName>
    </recommendedName>
</protein>
<feature type="signal peptide" evidence="1">
    <location>
        <begin position="1"/>
        <end position="18"/>
    </location>
</feature>
<evidence type="ECO:0000313" key="2">
    <source>
        <dbReference type="EMBL" id="SBV93980.1"/>
    </source>
</evidence>
<gene>
    <name evidence="2" type="ORF">KL86DYS1_11011</name>
</gene>
<dbReference type="PROSITE" id="PS51257">
    <property type="entry name" value="PROKAR_LIPOPROTEIN"/>
    <property type="match status" value="1"/>
</dbReference>